<feature type="compositionally biased region" description="Basic and acidic residues" evidence="1">
    <location>
        <begin position="499"/>
        <end position="509"/>
    </location>
</feature>
<organism evidence="2">
    <name type="scientific">freshwater metagenome</name>
    <dbReference type="NCBI Taxonomy" id="449393"/>
    <lineage>
        <taxon>unclassified sequences</taxon>
        <taxon>metagenomes</taxon>
        <taxon>ecological metagenomes</taxon>
    </lineage>
</organism>
<evidence type="ECO:0000313" key="2">
    <source>
        <dbReference type="EMBL" id="CAB4735184.1"/>
    </source>
</evidence>
<dbReference type="EMBL" id="CAEZYQ010000005">
    <property type="protein sequence ID" value="CAB4735184.1"/>
    <property type="molecule type" value="Genomic_DNA"/>
</dbReference>
<dbReference type="InterPro" id="IPR036890">
    <property type="entry name" value="HATPase_C_sf"/>
</dbReference>
<name>A0A6J6SJX0_9ZZZZ</name>
<sequence length="777" mass="86973">MTEEITISSSEDTIDVTPHPRLLAVLGDIEFAPWQCLAELVDNAFDDFLVAPPEGETPRVAISLPGRNSNRRDAQVWITDNGRGMSLEHLTGAVSAGWTSNARYGKLGLFGMGFNIATARLGGQTTVRTTRAGDPDWLSVTLDLKAMEAKGDFAVPVVREPKDDPSLHGTEVVVSRLKQEQFDALSRQQTRIRGLLGDVYSYLLREKGFSLLVDNTAAQPRLPCVWNKDRYVVVRNERVPAYIEIDRELTPLTACQDCGRWQDLGVQTCQECSSHNLEVRERRIRGWLGIQRYSHKTDFGVDFLRNGRKILIRDVSLFAWVDPNEPGARAIPEYPIEVPNEGRIVGEIHLDHVRVDYQKTAFEYESPEWKYAVRQLRGEGPLRPKHAKDAGYEVNESPIGRLFTAYRRLDPGLRSLVPGDGTKAMHQKARDWADEFRKGNEEYQDDHVWYEAARQHDEPKVVVPPEATEPSTDDDQDVSSRLDIPEPTDPATSPDDEPTPVRETEDQKQARYRSSGEVLLDISGEYSLPTFGTWKVTVYGLTSIELIDGDARRVPVYVQSQRGSEVHVFVDFGHALFTEFGGDPREHALVGIADFMRERRGSSASVSSIVADLKVKCLPDQRVTPDALAAVAHSLLGRVRSVMRPVIAGNAEGFWSLVGKDDQDATEQRYAREGLDIFWDTVRLEGDWVTYAPATALTRLMQQRPGDFLDGKVFRPGYAAFADPHARSLSVGRIAGYLNDVGLLAERRTPPRPDDLSRGRLSCRLLESELSEAALDD</sequence>
<dbReference type="SUPFAM" id="SSF55874">
    <property type="entry name" value="ATPase domain of HSP90 chaperone/DNA topoisomerase II/histidine kinase"/>
    <property type="match status" value="1"/>
</dbReference>
<dbReference type="Gene3D" id="3.30.565.10">
    <property type="entry name" value="Histidine kinase-like ATPase, C-terminal domain"/>
    <property type="match status" value="1"/>
</dbReference>
<accession>A0A6J6SJX0</accession>
<feature type="region of interest" description="Disordered" evidence="1">
    <location>
        <begin position="455"/>
        <end position="513"/>
    </location>
</feature>
<gene>
    <name evidence="2" type="ORF">UFOPK2761_00829</name>
</gene>
<dbReference type="AlphaFoldDB" id="A0A6J6SJX0"/>
<dbReference type="Pfam" id="PF13589">
    <property type="entry name" value="HATPase_c_3"/>
    <property type="match status" value="1"/>
</dbReference>
<protein>
    <submittedName>
        <fullName evidence="2">Unannotated protein</fullName>
    </submittedName>
</protein>
<reference evidence="2" key="1">
    <citation type="submission" date="2020-05" db="EMBL/GenBank/DDBJ databases">
        <authorList>
            <person name="Chiriac C."/>
            <person name="Salcher M."/>
            <person name="Ghai R."/>
            <person name="Kavagutti S V."/>
        </authorList>
    </citation>
    <scope>NUCLEOTIDE SEQUENCE</scope>
</reference>
<proteinExistence type="predicted"/>
<evidence type="ECO:0000256" key="1">
    <source>
        <dbReference type="SAM" id="MobiDB-lite"/>
    </source>
</evidence>